<dbReference type="Proteomes" id="UP001159428">
    <property type="component" value="Unassembled WGS sequence"/>
</dbReference>
<gene>
    <name evidence="3" type="ORF">PMEA_00008189</name>
</gene>
<dbReference type="SMART" id="SM00220">
    <property type="entry name" value="S_TKc"/>
    <property type="match status" value="1"/>
</dbReference>
<dbReference type="Gene3D" id="1.10.510.10">
    <property type="entry name" value="Transferase(Phosphotransferase) domain 1"/>
    <property type="match status" value="1"/>
</dbReference>
<dbReference type="InterPro" id="IPR000719">
    <property type="entry name" value="Prot_kinase_dom"/>
</dbReference>
<evidence type="ECO:0000313" key="3">
    <source>
        <dbReference type="EMBL" id="CAH3120316.1"/>
    </source>
</evidence>
<comment type="similarity">
    <text evidence="1">Belongs to the protein kinase superfamily. TKL Ser/Thr protein kinase family. ROCO subfamily.</text>
</comment>
<dbReference type="PROSITE" id="PS00109">
    <property type="entry name" value="PROTEIN_KINASE_TYR"/>
    <property type="match status" value="1"/>
</dbReference>
<evidence type="ECO:0000256" key="1">
    <source>
        <dbReference type="ARBA" id="ARBA00008171"/>
    </source>
</evidence>
<comment type="caution">
    <text evidence="3">The sequence shown here is derived from an EMBL/GenBank/DDBJ whole genome shotgun (WGS) entry which is preliminary data.</text>
</comment>
<reference evidence="3 4" key="1">
    <citation type="submission" date="2022-05" db="EMBL/GenBank/DDBJ databases">
        <authorList>
            <consortium name="Genoscope - CEA"/>
            <person name="William W."/>
        </authorList>
    </citation>
    <scope>NUCLEOTIDE SEQUENCE [LARGE SCALE GENOMIC DNA]</scope>
</reference>
<dbReference type="InterPro" id="IPR008266">
    <property type="entry name" value="Tyr_kinase_AS"/>
</dbReference>
<dbReference type="PANTHER" id="PTHR26392:SF92">
    <property type="entry name" value="PROTEIN KINASE DOMAIN-CONTAINING PROTEIN"/>
    <property type="match status" value="1"/>
</dbReference>
<dbReference type="Gene3D" id="3.40.50.300">
    <property type="entry name" value="P-loop containing nucleotide triphosphate hydrolases"/>
    <property type="match status" value="1"/>
</dbReference>
<dbReference type="SUPFAM" id="SSF56112">
    <property type="entry name" value="Protein kinase-like (PK-like)"/>
    <property type="match status" value="1"/>
</dbReference>
<evidence type="ECO:0000259" key="2">
    <source>
        <dbReference type="PROSITE" id="PS50011"/>
    </source>
</evidence>
<protein>
    <recommendedName>
        <fullName evidence="2">Protein kinase domain-containing protein</fullName>
    </recommendedName>
</protein>
<dbReference type="GO" id="GO:0004672">
    <property type="term" value="F:protein kinase activity"/>
    <property type="evidence" value="ECO:0007669"/>
    <property type="project" value="InterPro"/>
</dbReference>
<proteinExistence type="inferred from homology"/>
<feature type="domain" description="Protein kinase" evidence="2">
    <location>
        <begin position="746"/>
        <end position="1016"/>
    </location>
</feature>
<dbReference type="InterPro" id="IPR001245">
    <property type="entry name" value="Ser-Thr/Tyr_kinase_cat_dom"/>
</dbReference>
<dbReference type="EMBL" id="CALNXJ010000017">
    <property type="protein sequence ID" value="CAH3120316.1"/>
    <property type="molecule type" value="Genomic_DNA"/>
</dbReference>
<dbReference type="InterPro" id="IPR011009">
    <property type="entry name" value="Kinase-like_dom_sf"/>
</dbReference>
<dbReference type="GO" id="GO:0005524">
    <property type="term" value="F:ATP binding"/>
    <property type="evidence" value="ECO:0007669"/>
    <property type="project" value="InterPro"/>
</dbReference>
<keyword evidence="4" id="KW-1185">Reference proteome</keyword>
<name>A0AAU9WP26_9CNID</name>
<dbReference type="Pfam" id="PF07714">
    <property type="entry name" value="PK_Tyr_Ser-Thr"/>
    <property type="match status" value="1"/>
</dbReference>
<accession>A0AAU9WP26</accession>
<dbReference type="Pfam" id="PF00350">
    <property type="entry name" value="Dynamin_N"/>
    <property type="match status" value="1"/>
</dbReference>
<dbReference type="InterPro" id="IPR045063">
    <property type="entry name" value="Dynamin_N"/>
</dbReference>
<dbReference type="CDD" id="cd00180">
    <property type="entry name" value="PKc"/>
    <property type="match status" value="1"/>
</dbReference>
<organism evidence="3 4">
    <name type="scientific">Pocillopora meandrina</name>
    <dbReference type="NCBI Taxonomy" id="46732"/>
    <lineage>
        <taxon>Eukaryota</taxon>
        <taxon>Metazoa</taxon>
        <taxon>Cnidaria</taxon>
        <taxon>Anthozoa</taxon>
        <taxon>Hexacorallia</taxon>
        <taxon>Scleractinia</taxon>
        <taxon>Astrocoeniina</taxon>
        <taxon>Pocilloporidae</taxon>
        <taxon>Pocillopora</taxon>
    </lineage>
</organism>
<evidence type="ECO:0000313" key="4">
    <source>
        <dbReference type="Proteomes" id="UP001159428"/>
    </source>
</evidence>
<dbReference type="PROSITE" id="PS50011">
    <property type="entry name" value="PROTEIN_KINASE_DOM"/>
    <property type="match status" value="1"/>
</dbReference>
<dbReference type="InterPro" id="IPR027417">
    <property type="entry name" value="P-loop_NTPase"/>
</dbReference>
<dbReference type="AlphaFoldDB" id="A0AAU9WP26"/>
<sequence>MEAIRRKLDEADDIAEVIDLMQNLSIPTKGCKNIEDMRERILAHLSSRKDNRLACNEAFKVISEAQAMDKKKSLGLFDYYAEVEKEIQGLDATFLDLLKTSEGDVLSKIKTRMRRIEDRDYVVLVADLRFDDNFVFYLRLGETSAGKSSMLNLILGEELLPFSVLSTTSTICELKYGREKRIQIHYKKEGKAPETKNLTESSPYIDQISEFVHVKSASLREKASSYKKVELFWPHRLLQDGVVIVDSPGVGESDIMDDIVVNYLPNAFAFIYVINSSNAGGVQRDRLVRLLHKTRELTTEQQMEFSPNCTLFVCNKWDTIPPSEGDVVIAHIINKLSQCLPDLDTNTQIICLSTTKALAAQKYGVMNSEFASLTDKIGCLVSKSIETRLEQHWRWLDHLLSRIAWLMSTLISNISTDHVAVTARLNAVIERLRKLQAEQESSKEEMMRYLGSRTRLAIDTLIDHLQTPQVVEIFCKWNSDELPAVEKSWEVTKAALVKLLQGRLQMLIEEWEEEQQKFAEARKSVIKKFLEKYNYLERELRNVEVSVSQIQVNVEGETASESLEDQVFNSIYNFSLPFESKLYLGIAIPFLVPAFLVGAAFAVPVTLLLLPIAGVKSIADNIKEAKKKSAYNKDRAEYVRIMAQKFLAKAATFEALKPLVEAQLELAVNTLSDLQARIPMLVEADVKLCQQLIEEAQSKKDSEARYKPCREKCKRLRGELALFGSTEIRCMRLSWDDLSWDVSEDVYLKQTMEPGLYQGHISKGRYSSRGQVTFKVYRELLTRSNIIDCLADEAILRRLCHPHIVTFYGAVFRKVPRGLEAAFVSECPGVDLKYYLIDQPGNCPARNPTSTENAIRWADQVVEALMSIYSIFDGCVHGDLRLKNVLLDGSNLRDIKLSNISLRRQLTIEHGSNCDAFLHLPPEAVRNRNYNASSEIYSLGILFWEMWYGEEAFHDLKGQKMEVFLSSVEGGHRPDLTGVTTQTSVMWTGLVSGCWEKIALERSSLADCKSTIGEILASAK</sequence>
<dbReference type="SUPFAM" id="SSF52540">
    <property type="entry name" value="P-loop containing nucleoside triphosphate hydrolases"/>
    <property type="match status" value="1"/>
</dbReference>
<dbReference type="PANTHER" id="PTHR26392">
    <property type="entry name" value="MITOGEN-ACTIVATED PROTEIN KINASE KINASE KINASE 7-RELATED"/>
    <property type="match status" value="1"/>
</dbReference>